<evidence type="ECO:0000256" key="3">
    <source>
        <dbReference type="SAM" id="MobiDB-lite"/>
    </source>
</evidence>
<name>J4G0Y3_9APHY</name>
<dbReference type="GeneID" id="24094264"/>
<keyword evidence="6" id="KW-1185">Reference proteome</keyword>
<dbReference type="EMBL" id="HE796929">
    <property type="protein sequence ID" value="CCL99353.1"/>
    <property type="molecule type" value="Genomic_DNA"/>
</dbReference>
<dbReference type="AlphaFoldDB" id="J4G0Y3"/>
<evidence type="ECO:0000313" key="6">
    <source>
        <dbReference type="Proteomes" id="UP000006352"/>
    </source>
</evidence>
<evidence type="ECO:0000256" key="2">
    <source>
        <dbReference type="RuleBase" id="RU003616"/>
    </source>
</evidence>
<dbReference type="SUPFAM" id="SSF49764">
    <property type="entry name" value="HSP20-like chaperones"/>
    <property type="match status" value="1"/>
</dbReference>
<evidence type="ECO:0000259" key="4">
    <source>
        <dbReference type="PROSITE" id="PS01031"/>
    </source>
</evidence>
<evidence type="ECO:0000256" key="1">
    <source>
        <dbReference type="PROSITE-ProRule" id="PRU00285"/>
    </source>
</evidence>
<comment type="similarity">
    <text evidence="1 2">Belongs to the small heat shock protein (HSP20) family.</text>
</comment>
<accession>J4G0Y3</accession>
<reference evidence="5 6" key="1">
    <citation type="journal article" date="2012" name="Appl. Environ. Microbiol.">
        <title>Short-read sequencing for genomic analysis of the brown rot fungus Fibroporia radiculosa.</title>
        <authorList>
            <person name="Tang J.D."/>
            <person name="Perkins A.D."/>
            <person name="Sonstegard T.S."/>
            <person name="Schroeder S.G."/>
            <person name="Burgess S.C."/>
            <person name="Diehl S.V."/>
        </authorList>
    </citation>
    <scope>NUCLEOTIDE SEQUENCE [LARGE SCALE GENOMIC DNA]</scope>
    <source>
        <strain evidence="5 6">TFFH 294</strain>
    </source>
</reference>
<feature type="region of interest" description="Disordered" evidence="3">
    <location>
        <begin position="39"/>
        <end position="59"/>
    </location>
</feature>
<dbReference type="Proteomes" id="UP000006352">
    <property type="component" value="Unassembled WGS sequence"/>
</dbReference>
<dbReference type="InterPro" id="IPR002068">
    <property type="entry name" value="A-crystallin/Hsp20_dom"/>
</dbReference>
<dbReference type="InterPro" id="IPR008978">
    <property type="entry name" value="HSP20-like_chaperone"/>
</dbReference>
<dbReference type="CDD" id="cd06464">
    <property type="entry name" value="ACD_sHsps-like"/>
    <property type="match status" value="1"/>
</dbReference>
<proteinExistence type="inferred from homology"/>
<dbReference type="HOGENOM" id="CLU_046737_8_11_1"/>
<feature type="domain" description="SHSP" evidence="4">
    <location>
        <begin position="1"/>
        <end position="128"/>
    </location>
</feature>
<dbReference type="STRING" id="599839.J4G0Y3"/>
<organism evidence="5 6">
    <name type="scientific">Fibroporia radiculosa</name>
    <dbReference type="NCBI Taxonomy" id="599839"/>
    <lineage>
        <taxon>Eukaryota</taxon>
        <taxon>Fungi</taxon>
        <taxon>Dikarya</taxon>
        <taxon>Basidiomycota</taxon>
        <taxon>Agaricomycotina</taxon>
        <taxon>Agaricomycetes</taxon>
        <taxon>Polyporales</taxon>
        <taxon>Fibroporiaceae</taxon>
        <taxon>Fibroporia</taxon>
    </lineage>
</organism>
<dbReference type="PROSITE" id="PS01031">
    <property type="entry name" value="SHSP"/>
    <property type="match status" value="1"/>
</dbReference>
<dbReference type="Gene3D" id="2.60.40.790">
    <property type="match status" value="1"/>
</dbReference>
<gene>
    <name evidence="5" type="ORF">FIBRA_01371</name>
</gene>
<dbReference type="Pfam" id="PF00011">
    <property type="entry name" value="HSP20"/>
    <property type="match status" value="1"/>
</dbReference>
<sequence>MYEDASGARVIAVLELPGMKQEDISVRIEDGQLIVQGERPFRNMARSSPSPSVSDDGSAVVAPSNALAIPRGYRTQEIKYGMFRRAISLPLSTQAEHVQASLSEGMLTISWPREEIDEPAVELPTELVRSGTPFNTVSFVESG</sequence>
<evidence type="ECO:0000313" key="5">
    <source>
        <dbReference type="EMBL" id="CCL99353.1"/>
    </source>
</evidence>
<dbReference type="OrthoDB" id="1431247at2759"/>
<protein>
    <recommendedName>
        <fullName evidence="4">SHSP domain-containing protein</fullName>
    </recommendedName>
</protein>
<dbReference type="InParanoid" id="J4G0Y3"/>
<dbReference type="RefSeq" id="XP_012178636.1">
    <property type="nucleotide sequence ID" value="XM_012323246.1"/>
</dbReference>
<feature type="compositionally biased region" description="Low complexity" evidence="3">
    <location>
        <begin position="47"/>
        <end position="59"/>
    </location>
</feature>